<protein>
    <recommendedName>
        <fullName evidence="2">HTH cro/C1-type domain-containing protein</fullName>
    </recommendedName>
</protein>
<evidence type="ECO:0008006" key="2">
    <source>
        <dbReference type="Google" id="ProtNLM"/>
    </source>
</evidence>
<name>A0A2I6SW95_PARSO</name>
<dbReference type="InterPro" id="IPR010982">
    <property type="entry name" value="Lambda_DNA-bd_dom_sf"/>
</dbReference>
<sequence>MENIKKEIKLSSNLNNYKSQYNLSIPKMCKIFNMNYQRIKDILDRKQIGKVRTIEKIADTLDLTIDKLLFEDINFS</sequence>
<geneLocation type="plasmid" evidence="1">
    <name>pCS1-5</name>
</geneLocation>
<proteinExistence type="predicted"/>
<evidence type="ECO:0000313" key="1">
    <source>
        <dbReference type="EMBL" id="AUO31811.1"/>
    </source>
</evidence>
<dbReference type="AlphaFoldDB" id="A0A2I6SW95"/>
<dbReference type="EMBL" id="MG205643">
    <property type="protein sequence ID" value="AUO31811.1"/>
    <property type="molecule type" value="Genomic_DNA"/>
</dbReference>
<dbReference type="SUPFAM" id="SSF47413">
    <property type="entry name" value="lambda repressor-like DNA-binding domains"/>
    <property type="match status" value="1"/>
</dbReference>
<keyword evidence="1" id="KW-0614">Plasmid</keyword>
<accession>A0A2I6SW95</accession>
<reference evidence="1" key="1">
    <citation type="submission" date="2017-10" db="EMBL/GenBank/DDBJ databases">
        <title>Conjugative transfer of the toxin plasmid of Clostridium sordellii.</title>
        <authorList>
            <person name="Vidor C.J."/>
            <person name="Awad M."/>
            <person name="Lyras D."/>
        </authorList>
    </citation>
    <scope>NUCLEOTIDE SEQUENCE</scope>
    <source>
        <strain evidence="1">S0804018</strain>
        <plasmid evidence="1">pCS1-5</plasmid>
    </source>
</reference>
<organism evidence="1">
    <name type="scientific">Paraclostridium sordellii</name>
    <name type="common">Clostridium sordellii</name>
    <dbReference type="NCBI Taxonomy" id="1505"/>
    <lineage>
        <taxon>Bacteria</taxon>
        <taxon>Bacillati</taxon>
        <taxon>Bacillota</taxon>
        <taxon>Clostridia</taxon>
        <taxon>Peptostreptococcales</taxon>
        <taxon>Peptostreptococcaceae</taxon>
        <taxon>Paraclostridium</taxon>
    </lineage>
</organism>
<dbReference type="Gene3D" id="1.10.260.40">
    <property type="entry name" value="lambda repressor-like DNA-binding domains"/>
    <property type="match status" value="1"/>
</dbReference>
<dbReference type="GO" id="GO:0003677">
    <property type="term" value="F:DNA binding"/>
    <property type="evidence" value="ECO:0007669"/>
    <property type="project" value="InterPro"/>
</dbReference>